<organism evidence="2 3">
    <name type="scientific">Frankliniella occidentalis</name>
    <name type="common">Western flower thrips</name>
    <name type="synonym">Euthrips occidentalis</name>
    <dbReference type="NCBI Taxonomy" id="133901"/>
    <lineage>
        <taxon>Eukaryota</taxon>
        <taxon>Metazoa</taxon>
        <taxon>Ecdysozoa</taxon>
        <taxon>Arthropoda</taxon>
        <taxon>Hexapoda</taxon>
        <taxon>Insecta</taxon>
        <taxon>Pterygota</taxon>
        <taxon>Neoptera</taxon>
        <taxon>Paraneoptera</taxon>
        <taxon>Thysanoptera</taxon>
        <taxon>Terebrantia</taxon>
        <taxon>Thripoidea</taxon>
        <taxon>Thripidae</taxon>
        <taxon>Frankliniella</taxon>
    </lineage>
</organism>
<feature type="chain" id="PRO_5039544773" evidence="1">
    <location>
        <begin position="35"/>
        <end position="207"/>
    </location>
</feature>
<dbReference type="RefSeq" id="XP_052132677.1">
    <property type="nucleotide sequence ID" value="XM_052276717.1"/>
</dbReference>
<keyword evidence="2" id="KW-1185">Reference proteome</keyword>
<sequence length="207" mass="23535">MRVCQPAPGRRHGDMLLCTLALLVLLSMHPVCWSKRPGRRPGLLHASHLIFEVSKVSHCDVPGNAIRILKVHTGMANKVDFSLDVEFNITRSVRAIDSITKCRELVSSNTCEIFHTWRFENNPCKGFNDPLALWACPVNAMKPRPDCPFKKGTYAVQNLTLGSEFMGNWPFPYEGNVWRVRLGLLETKTLFHMCTDIEAHVHRVRDN</sequence>
<reference evidence="3" key="1">
    <citation type="submission" date="2025-08" db="UniProtKB">
        <authorList>
            <consortium name="RefSeq"/>
        </authorList>
    </citation>
    <scope>IDENTIFICATION</scope>
    <source>
        <tissue evidence="3">Whole organism</tissue>
    </source>
</reference>
<keyword evidence="1" id="KW-0732">Signal</keyword>
<evidence type="ECO:0000313" key="2">
    <source>
        <dbReference type="Proteomes" id="UP000504606"/>
    </source>
</evidence>
<evidence type="ECO:0000313" key="3">
    <source>
        <dbReference type="RefSeq" id="XP_052132677.1"/>
    </source>
</evidence>
<dbReference type="GeneID" id="113204013"/>
<proteinExistence type="predicted"/>
<evidence type="ECO:0000256" key="1">
    <source>
        <dbReference type="SAM" id="SignalP"/>
    </source>
</evidence>
<accession>A0A9C6XCH8</accession>
<name>A0A9C6XCH8_FRAOC</name>
<protein>
    <submittedName>
        <fullName evidence="3">Uncharacterized protein LOC113204013 isoform X2</fullName>
    </submittedName>
</protein>
<gene>
    <name evidence="3" type="primary">LOC113204013</name>
</gene>
<feature type="signal peptide" evidence="1">
    <location>
        <begin position="1"/>
        <end position="34"/>
    </location>
</feature>
<dbReference type="Proteomes" id="UP000504606">
    <property type="component" value="Unplaced"/>
</dbReference>
<dbReference type="AlphaFoldDB" id="A0A9C6XCH8"/>